<sequence>MEEQDACFRVIFDNAGVGIATLNEQRQFICVNEMFLNFSGYQKEELQHLVLMDILQADHAEKLDKLTLKQIQGTMGKVNQECCFVRKDGEERWADLCISPVRNEENGFTAAVMTVSDITAQKRADAERAQRMRSEKAVIAISQALMSAGGEAVELERILQQLVIAAQVDRVYVFQNNSNEDGNIIAELQFEACAPGVPSLTRFVGATVRSYKDDFGRWQKELSRGNHIKGVIDGFPKNEQVVLKKQNSISLLILPLQVEGKWYGFIGFEDTYTRRFWSQTDEKLLGATAEMIGVYIAREQTDERIRFARDAAEDTIKGHHQIFADIRSGIKHPINSIIENCSRLMETDLIQHQQEYLKKLDEAANSLQKTLDTVPELLNTEIEKEEDENSASVVITENTENSGMISPDNNGISPESGLQGDFFYLENMLEQLSLHLKKKKAKLCKEVMVEIMKHTWPDENQDRIDELDELVGKYNFKDASEIVEDMLFQLGMKLMSNRHV</sequence>
<dbReference type="InterPro" id="IPR003018">
    <property type="entry name" value="GAF"/>
</dbReference>
<dbReference type="PANTHER" id="PTHR44757:SF2">
    <property type="entry name" value="BIOFILM ARCHITECTURE MAINTENANCE PROTEIN MBAA"/>
    <property type="match status" value="1"/>
</dbReference>
<dbReference type="OrthoDB" id="5492969at2"/>
<dbReference type="Gene3D" id="3.30.450.40">
    <property type="match status" value="1"/>
</dbReference>
<evidence type="ECO:0000313" key="3">
    <source>
        <dbReference type="Proteomes" id="UP000191931"/>
    </source>
</evidence>
<accession>A0A1W1H7F7</accession>
<dbReference type="STRING" id="1246637.MTBBW1_1310006"/>
<evidence type="ECO:0000313" key="2">
    <source>
        <dbReference type="EMBL" id="SLM28308.1"/>
    </source>
</evidence>
<protein>
    <recommendedName>
        <fullName evidence="1">PAC domain-containing protein</fullName>
    </recommendedName>
</protein>
<keyword evidence="3" id="KW-1185">Reference proteome</keyword>
<dbReference type="SMART" id="SM00086">
    <property type="entry name" value="PAC"/>
    <property type="match status" value="1"/>
</dbReference>
<dbReference type="EMBL" id="FWEV01000037">
    <property type="protein sequence ID" value="SLM28308.1"/>
    <property type="molecule type" value="Genomic_DNA"/>
</dbReference>
<dbReference type="AlphaFoldDB" id="A0A1W1H7F7"/>
<dbReference type="InterPro" id="IPR000700">
    <property type="entry name" value="PAS-assoc_C"/>
</dbReference>
<feature type="domain" description="PAC" evidence="1">
    <location>
        <begin position="78"/>
        <end position="130"/>
    </location>
</feature>
<dbReference type="SUPFAM" id="SSF55785">
    <property type="entry name" value="PYP-like sensor domain (PAS domain)"/>
    <property type="match status" value="1"/>
</dbReference>
<dbReference type="InterPro" id="IPR035965">
    <property type="entry name" value="PAS-like_dom_sf"/>
</dbReference>
<gene>
    <name evidence="2" type="ORF">MTBBW1_1310006</name>
</gene>
<reference evidence="2 3" key="1">
    <citation type="submission" date="2017-03" db="EMBL/GenBank/DDBJ databases">
        <authorList>
            <person name="Afonso C.L."/>
            <person name="Miller P.J."/>
            <person name="Scott M.A."/>
            <person name="Spackman E."/>
            <person name="Goraichik I."/>
            <person name="Dimitrov K.M."/>
            <person name="Suarez D.L."/>
            <person name="Swayne D.E."/>
        </authorList>
    </citation>
    <scope>NUCLEOTIDE SEQUENCE [LARGE SCALE GENOMIC DNA]</scope>
    <source>
        <strain evidence="2">PRJEB14757</strain>
    </source>
</reference>
<dbReference type="InterPro" id="IPR052155">
    <property type="entry name" value="Biofilm_reg_signaling"/>
</dbReference>
<dbReference type="Gene3D" id="1.10.287.130">
    <property type="match status" value="1"/>
</dbReference>
<dbReference type="RefSeq" id="WP_080804647.1">
    <property type="nucleotide sequence ID" value="NZ_LT828548.1"/>
</dbReference>
<evidence type="ECO:0000259" key="1">
    <source>
        <dbReference type="PROSITE" id="PS50113"/>
    </source>
</evidence>
<dbReference type="Proteomes" id="UP000191931">
    <property type="component" value="Unassembled WGS sequence"/>
</dbReference>
<dbReference type="PROSITE" id="PS50113">
    <property type="entry name" value="PAC"/>
    <property type="match status" value="1"/>
</dbReference>
<dbReference type="InterPro" id="IPR001610">
    <property type="entry name" value="PAC"/>
</dbReference>
<name>A0A1W1H7F7_9BACT</name>
<dbReference type="Pfam" id="PF01590">
    <property type="entry name" value="GAF"/>
    <property type="match status" value="1"/>
</dbReference>
<dbReference type="InterPro" id="IPR029016">
    <property type="entry name" value="GAF-like_dom_sf"/>
</dbReference>
<dbReference type="NCBIfam" id="TIGR00229">
    <property type="entry name" value="sensory_box"/>
    <property type="match status" value="1"/>
</dbReference>
<dbReference type="CDD" id="cd00130">
    <property type="entry name" value="PAS"/>
    <property type="match status" value="1"/>
</dbReference>
<dbReference type="PANTHER" id="PTHR44757">
    <property type="entry name" value="DIGUANYLATE CYCLASE DGCP"/>
    <property type="match status" value="1"/>
</dbReference>
<dbReference type="InterPro" id="IPR000014">
    <property type="entry name" value="PAS"/>
</dbReference>
<proteinExistence type="predicted"/>
<dbReference type="SMART" id="SM00065">
    <property type="entry name" value="GAF"/>
    <property type="match status" value="1"/>
</dbReference>
<dbReference type="Pfam" id="PF13426">
    <property type="entry name" value="PAS_9"/>
    <property type="match status" value="1"/>
</dbReference>
<dbReference type="Gene3D" id="3.30.450.20">
    <property type="entry name" value="PAS domain"/>
    <property type="match status" value="1"/>
</dbReference>
<organism evidence="2 3">
    <name type="scientific">Desulfamplus magnetovallimortis</name>
    <dbReference type="NCBI Taxonomy" id="1246637"/>
    <lineage>
        <taxon>Bacteria</taxon>
        <taxon>Pseudomonadati</taxon>
        <taxon>Thermodesulfobacteriota</taxon>
        <taxon>Desulfobacteria</taxon>
        <taxon>Desulfobacterales</taxon>
        <taxon>Desulfobacteraceae</taxon>
        <taxon>Desulfamplus</taxon>
    </lineage>
</organism>
<dbReference type="SUPFAM" id="SSF55781">
    <property type="entry name" value="GAF domain-like"/>
    <property type="match status" value="1"/>
</dbReference>